<comment type="caution">
    <text evidence="1">The sequence shown here is derived from an EMBL/GenBank/DDBJ whole genome shotgun (WGS) entry which is preliminary data.</text>
</comment>
<proteinExistence type="predicted"/>
<dbReference type="InterPro" id="IPR008042">
    <property type="entry name" value="Retrotrans_Pao"/>
</dbReference>
<evidence type="ECO:0000313" key="2">
    <source>
        <dbReference type="Proteomes" id="UP000887013"/>
    </source>
</evidence>
<dbReference type="AlphaFoldDB" id="A0A8X6QF81"/>
<evidence type="ECO:0000313" key="1">
    <source>
        <dbReference type="EMBL" id="GFU18912.1"/>
    </source>
</evidence>
<keyword evidence="2" id="KW-1185">Reference proteome</keyword>
<dbReference type="Proteomes" id="UP000887013">
    <property type="component" value="Unassembled WGS sequence"/>
</dbReference>
<name>A0A8X6QF81_NEPPI</name>
<organism evidence="1 2">
    <name type="scientific">Nephila pilipes</name>
    <name type="common">Giant wood spider</name>
    <name type="synonym">Nephila maculata</name>
    <dbReference type="NCBI Taxonomy" id="299642"/>
    <lineage>
        <taxon>Eukaryota</taxon>
        <taxon>Metazoa</taxon>
        <taxon>Ecdysozoa</taxon>
        <taxon>Arthropoda</taxon>
        <taxon>Chelicerata</taxon>
        <taxon>Arachnida</taxon>
        <taxon>Araneae</taxon>
        <taxon>Araneomorphae</taxon>
        <taxon>Entelegynae</taxon>
        <taxon>Araneoidea</taxon>
        <taxon>Nephilidae</taxon>
        <taxon>Nephila</taxon>
    </lineage>
</organism>
<dbReference type="PANTHER" id="PTHR47331">
    <property type="entry name" value="PHD-TYPE DOMAIN-CONTAINING PROTEIN"/>
    <property type="match status" value="1"/>
</dbReference>
<dbReference type="OrthoDB" id="6430234at2759"/>
<gene>
    <name evidence="1" type="primary">AVEN_179208_1</name>
    <name evidence="1" type="ORF">NPIL_110031</name>
</gene>
<sequence length="159" mass="18656">MDDLMAGAKSNEAITLIQNLSESLDARGFHPRKWHSNSQDVLNNLASYLRAKQSNVEIHPENCSKSLGLIWDSSTDYFVFKINFNFESEITKRSFLSLSARQYDPLSFLSPCTILMKIFYQQLWLLKLDWDNTLTEHFGIKWHKFQRENQQTCYISIPR</sequence>
<dbReference type="Pfam" id="PF05380">
    <property type="entry name" value="Peptidase_A17"/>
    <property type="match status" value="1"/>
</dbReference>
<accession>A0A8X6QF81</accession>
<protein>
    <submittedName>
        <fullName evidence="1">Uncharacterized protein</fullName>
    </submittedName>
</protein>
<reference evidence="1" key="1">
    <citation type="submission" date="2020-08" db="EMBL/GenBank/DDBJ databases">
        <title>Multicomponent nature underlies the extraordinary mechanical properties of spider dragline silk.</title>
        <authorList>
            <person name="Kono N."/>
            <person name="Nakamura H."/>
            <person name="Mori M."/>
            <person name="Yoshida Y."/>
            <person name="Ohtoshi R."/>
            <person name="Malay A.D."/>
            <person name="Moran D.A.P."/>
            <person name="Tomita M."/>
            <person name="Numata K."/>
            <person name="Arakawa K."/>
        </authorList>
    </citation>
    <scope>NUCLEOTIDE SEQUENCE</scope>
</reference>
<dbReference type="EMBL" id="BMAW01030951">
    <property type="protein sequence ID" value="GFU18912.1"/>
    <property type="molecule type" value="Genomic_DNA"/>
</dbReference>